<gene>
    <name evidence="2" type="ORF">CBE74_01075</name>
</gene>
<keyword evidence="3" id="KW-1185">Reference proteome</keyword>
<organism evidence="2 3">
    <name type="scientific">Corynebacterium silvaticum</name>
    <dbReference type="NCBI Taxonomy" id="2320431"/>
    <lineage>
        <taxon>Bacteria</taxon>
        <taxon>Bacillati</taxon>
        <taxon>Actinomycetota</taxon>
        <taxon>Actinomycetes</taxon>
        <taxon>Mycobacteriales</taxon>
        <taxon>Corynebacteriaceae</taxon>
        <taxon>Corynebacterium</taxon>
    </lineage>
</organism>
<sequence>MIVSNWPPKEIFSSGERVLAVAMIFVASTIVLAALFAAVESLLKKNKQTT</sequence>
<accession>A0A7Y4UPX0</accession>
<reference evidence="2 3" key="1">
    <citation type="journal article" date="2014" name="BMC Vet. Res.">
        <title>First report of Corynebacterium pseudotuberculosis from caseous lymphadenitis lesions in Black Alentejano pig (Sus scrofa domesticus).</title>
        <authorList>
            <person name="Oliveira M."/>
            <person name="Barroco C."/>
            <person name="Mottola C."/>
            <person name="Santos R."/>
            <person name="Lemsaddek A."/>
            <person name="Tavares L."/>
            <person name="Semedo-Lemsaddek T."/>
        </authorList>
    </citation>
    <scope>NUCLEOTIDE SEQUENCE [LARGE SCALE GENOMIC DNA]</scope>
    <source>
        <strain evidence="2 3">PO100/5</strain>
    </source>
</reference>
<name>A0A7Y4UPX0_9CORY</name>
<dbReference type="KEGG" id="csil:CBE74_01075"/>
<feature type="transmembrane region" description="Helical" evidence="1">
    <location>
        <begin position="20"/>
        <end position="43"/>
    </location>
</feature>
<reference evidence="2 3" key="2">
    <citation type="journal article" date="2020" name="Antonie Van Leeuwenhoek">
        <title>Phylogenomic characterisation of a novel corynebacterial species pathogenic to animals.</title>
        <authorList>
            <person name="Moller J."/>
            <person name="Musella L."/>
            <person name="Melnikov V."/>
            <person name="Geissdorfer W."/>
            <person name="Burkovski A."/>
            <person name="Sangal V."/>
        </authorList>
    </citation>
    <scope>NUCLEOTIDE SEQUENCE [LARGE SCALE GENOMIC DNA]</scope>
    <source>
        <strain evidence="2 3">PO100/5</strain>
    </source>
</reference>
<evidence type="ECO:0000313" key="3">
    <source>
        <dbReference type="Proteomes" id="UP000195652"/>
    </source>
</evidence>
<dbReference type="EMBL" id="CP021417">
    <property type="protein sequence ID" value="ARU45333.2"/>
    <property type="molecule type" value="Genomic_DNA"/>
</dbReference>
<accession>A0A7U5HKA1</accession>
<reference evidence="2 3" key="3">
    <citation type="journal article" date="2020" name="Int. J. Syst. Evol. Microbiol.">
        <title>Corynebacterium silvaticum sp. nov., a unique group of NTTB corynebacteria in wild boar and roe deer.</title>
        <authorList>
            <person name="Dangel A."/>
            <person name="Berger A."/>
            <person name="Rau J."/>
            <person name="Eisenberg T."/>
            <person name="Kampfer P."/>
            <person name="Margos G."/>
            <person name="Contzen M."/>
            <person name="Busse H.J."/>
            <person name="Konrad R."/>
            <person name="Peters M."/>
            <person name="Sting R."/>
            <person name="Sing A."/>
        </authorList>
    </citation>
    <scope>NUCLEOTIDE SEQUENCE [LARGE SCALE GENOMIC DNA]</scope>
    <source>
        <strain evidence="2 3">PO100/5</strain>
    </source>
</reference>
<keyword evidence="1" id="KW-1133">Transmembrane helix</keyword>
<evidence type="ECO:0000313" key="2">
    <source>
        <dbReference type="EMBL" id="ARU45333.2"/>
    </source>
</evidence>
<reference evidence="2 3" key="4">
    <citation type="journal article" date="2020" name="PLoS ONE">
        <title>Taxonomic classification of strain PO100/5 shows a broader geographic distribution and genetic markers of the recently described Corynebacterium silvaticum.</title>
        <authorList>
            <person name="Viana M.V.C."/>
            <person name="Profeta R."/>
            <person name="da Silva A.L."/>
            <person name="Hurtado R."/>
            <person name="Cerqueira J.C."/>
            <person name="Ribeiro B.F.S."/>
            <person name="Almeida M.O."/>
            <person name="Morais-Rodrigues F."/>
            <person name="Soares S.C."/>
            <person name="Oliveira M."/>
            <person name="Tavares L."/>
            <person name="Figueiredo H."/>
            <person name="Wattam A.R."/>
            <person name="Barh D."/>
            <person name="Ghosh P."/>
            <person name="Silva A."/>
            <person name="Azevedo V."/>
        </authorList>
    </citation>
    <scope>NUCLEOTIDE SEQUENCE [LARGE SCALE GENOMIC DNA]</scope>
    <source>
        <strain evidence="2 3">PO100/5</strain>
    </source>
</reference>
<keyword evidence="1" id="KW-0812">Transmembrane</keyword>
<dbReference type="GeneID" id="75008935"/>
<proteinExistence type="predicted"/>
<keyword evidence="1" id="KW-0472">Membrane</keyword>
<dbReference type="AlphaFoldDB" id="A0A7Y4UPX0"/>
<protein>
    <submittedName>
        <fullName evidence="2">Uncharacterized protein</fullName>
    </submittedName>
</protein>
<dbReference type="RefSeq" id="WP_166741070.1">
    <property type="nucleotide sequence ID" value="NZ_CP021417.2"/>
</dbReference>
<dbReference type="Proteomes" id="UP000195652">
    <property type="component" value="Chromosome"/>
</dbReference>
<evidence type="ECO:0000256" key="1">
    <source>
        <dbReference type="SAM" id="Phobius"/>
    </source>
</evidence>